<dbReference type="Proteomes" id="UP000037035">
    <property type="component" value="Unassembled WGS sequence"/>
</dbReference>
<dbReference type="EMBL" id="LAVV01007391">
    <property type="protein sequence ID" value="KNZ56088.1"/>
    <property type="molecule type" value="Genomic_DNA"/>
</dbReference>
<gene>
    <name evidence="1" type="ORF">VP01_249g3</name>
</gene>
<evidence type="ECO:0000313" key="2">
    <source>
        <dbReference type="Proteomes" id="UP000037035"/>
    </source>
</evidence>
<name>A0A0L6V5Q3_9BASI</name>
<sequence>MCQDSKTTRHLILILTISDFFNLINRWLMGVALRCWWHCVDGKLRQLENKGNYFQILCCYEWKISFAFVSGGKVISESDSRNKTGEKVVVVIRGFWGLEEHNRLRSPRGLGLGSRKQADSGATELGQCSREWKSMAARMGNQRCRNQWNAGNHVCGNQWKAGANGIWVAGGVKLWLGGGAVGSIYVDRVRISRKYSKLQITQGKDSKSLSGLQEAKGVSIIIRVKGFTNSFTQFFCNETKEKLVQIEGKLSVKQLHGFFFPHCLDTQYNLVWLDLIWIHKLTESSFTQERKFLRHCGLQDFNSGSSKIITTIISRQPKELIKLKIIKNLFTIISLKSIKLFSGSIYSHK</sequence>
<proteinExistence type="predicted"/>
<dbReference type="VEuPathDB" id="FungiDB:VP01_249g3"/>
<organism evidence="1 2">
    <name type="scientific">Puccinia sorghi</name>
    <dbReference type="NCBI Taxonomy" id="27349"/>
    <lineage>
        <taxon>Eukaryota</taxon>
        <taxon>Fungi</taxon>
        <taxon>Dikarya</taxon>
        <taxon>Basidiomycota</taxon>
        <taxon>Pucciniomycotina</taxon>
        <taxon>Pucciniomycetes</taxon>
        <taxon>Pucciniales</taxon>
        <taxon>Pucciniaceae</taxon>
        <taxon>Puccinia</taxon>
    </lineage>
</organism>
<reference evidence="1 2" key="1">
    <citation type="submission" date="2015-08" db="EMBL/GenBank/DDBJ databases">
        <title>Next Generation Sequencing and Analysis of the Genome of Puccinia sorghi L Schw, the Causal Agent of Maize Common Rust.</title>
        <authorList>
            <person name="Rochi L."/>
            <person name="Burguener G."/>
            <person name="Darino M."/>
            <person name="Turjanski A."/>
            <person name="Kreff E."/>
            <person name="Dieguez M.J."/>
            <person name="Sacco F."/>
        </authorList>
    </citation>
    <scope>NUCLEOTIDE SEQUENCE [LARGE SCALE GENOMIC DNA]</scope>
    <source>
        <strain evidence="1 2">RO10H11247</strain>
    </source>
</reference>
<evidence type="ECO:0000313" key="1">
    <source>
        <dbReference type="EMBL" id="KNZ56088.1"/>
    </source>
</evidence>
<keyword evidence="2" id="KW-1185">Reference proteome</keyword>
<comment type="caution">
    <text evidence="1">The sequence shown here is derived from an EMBL/GenBank/DDBJ whole genome shotgun (WGS) entry which is preliminary data.</text>
</comment>
<dbReference type="AlphaFoldDB" id="A0A0L6V5Q3"/>
<accession>A0A0L6V5Q3</accession>
<protein>
    <submittedName>
        <fullName evidence="1">Putative signal peptide protein</fullName>
    </submittedName>
</protein>